<dbReference type="PANTHER" id="PTHR13008:SF7">
    <property type="entry name" value="MAP KINASE-ACTIVATING DEATH DOMAIN PROTEIN"/>
    <property type="match status" value="1"/>
</dbReference>
<dbReference type="SMART" id="SM00799">
    <property type="entry name" value="DENN"/>
    <property type="match status" value="1"/>
</dbReference>
<feature type="region of interest" description="Disordered" evidence="1">
    <location>
        <begin position="1069"/>
        <end position="1089"/>
    </location>
</feature>
<dbReference type="GO" id="GO:0005829">
    <property type="term" value="C:cytosol"/>
    <property type="evidence" value="ECO:0007669"/>
    <property type="project" value="TreeGrafter"/>
</dbReference>
<accession>A0AA35RXB2</accession>
<dbReference type="InterPro" id="IPR005113">
    <property type="entry name" value="uDENN_dom"/>
</dbReference>
<dbReference type="PANTHER" id="PTHR13008">
    <property type="entry name" value="MAP-KINASE ACTIVATING DEATH DOMAIN PROTEIN MADD /DENN/AEX-3 C.ELEGANS"/>
    <property type="match status" value="1"/>
</dbReference>
<dbReference type="GO" id="GO:0005085">
    <property type="term" value="F:guanyl-nucleotide exchange factor activity"/>
    <property type="evidence" value="ECO:0007669"/>
    <property type="project" value="TreeGrafter"/>
</dbReference>
<organism evidence="3 4">
    <name type="scientific">Geodia barretti</name>
    <name type="common">Barrett's horny sponge</name>
    <dbReference type="NCBI Taxonomy" id="519541"/>
    <lineage>
        <taxon>Eukaryota</taxon>
        <taxon>Metazoa</taxon>
        <taxon>Porifera</taxon>
        <taxon>Demospongiae</taxon>
        <taxon>Heteroscleromorpha</taxon>
        <taxon>Tetractinellida</taxon>
        <taxon>Astrophorina</taxon>
        <taxon>Geodiidae</taxon>
        <taxon>Geodia</taxon>
    </lineage>
</organism>
<dbReference type="SMART" id="SM00800">
    <property type="entry name" value="uDENN"/>
    <property type="match status" value="1"/>
</dbReference>
<dbReference type="GO" id="GO:0032483">
    <property type="term" value="P:regulation of Rab protein signal transduction"/>
    <property type="evidence" value="ECO:0007669"/>
    <property type="project" value="TreeGrafter"/>
</dbReference>
<dbReference type="PROSITE" id="PS50211">
    <property type="entry name" value="DENN"/>
    <property type="match status" value="1"/>
</dbReference>
<dbReference type="Pfam" id="PF23629">
    <property type="entry name" value="Death_MADD"/>
    <property type="match status" value="1"/>
</dbReference>
<feature type="region of interest" description="Disordered" evidence="1">
    <location>
        <begin position="767"/>
        <end position="813"/>
    </location>
</feature>
<proteinExistence type="predicted"/>
<dbReference type="InterPro" id="IPR039980">
    <property type="entry name" value="MADD"/>
</dbReference>
<dbReference type="InterPro" id="IPR043153">
    <property type="entry name" value="DENN_C"/>
</dbReference>
<dbReference type="EMBL" id="CASHTH010001755">
    <property type="protein sequence ID" value="CAI8019490.1"/>
    <property type="molecule type" value="Genomic_DNA"/>
</dbReference>
<feature type="region of interest" description="Disordered" evidence="1">
    <location>
        <begin position="1202"/>
        <end position="1254"/>
    </location>
</feature>
<feature type="compositionally biased region" description="Basic and acidic residues" evidence="1">
    <location>
        <begin position="1160"/>
        <end position="1170"/>
    </location>
</feature>
<dbReference type="Gene3D" id="3.30.450.200">
    <property type="match status" value="1"/>
</dbReference>
<evidence type="ECO:0000259" key="2">
    <source>
        <dbReference type="PROSITE" id="PS50211"/>
    </source>
</evidence>
<dbReference type="Gene3D" id="3.40.50.11500">
    <property type="match status" value="1"/>
</dbReference>
<keyword evidence="3" id="KW-0418">Kinase</keyword>
<gene>
    <name evidence="3" type="ORF">GBAR_LOCUS11714</name>
</gene>
<protein>
    <submittedName>
        <fullName evidence="3">MAP kinase-activating death domain protein</fullName>
    </submittedName>
</protein>
<dbReference type="InterPro" id="IPR056574">
    <property type="entry name" value="Death_MADD"/>
</dbReference>
<feature type="region of interest" description="Disordered" evidence="1">
    <location>
        <begin position="1107"/>
        <end position="1189"/>
    </location>
</feature>
<feature type="domain" description="UDENN" evidence="2">
    <location>
        <begin position="34"/>
        <end position="507"/>
    </location>
</feature>
<dbReference type="InterPro" id="IPR037516">
    <property type="entry name" value="Tripartite_DENN"/>
</dbReference>
<evidence type="ECO:0000313" key="4">
    <source>
        <dbReference type="Proteomes" id="UP001174909"/>
    </source>
</evidence>
<keyword evidence="3" id="KW-0808">Transferase</keyword>
<feature type="compositionally biased region" description="Basic and acidic residues" evidence="1">
    <location>
        <begin position="1123"/>
        <end position="1143"/>
    </location>
</feature>
<evidence type="ECO:0000256" key="1">
    <source>
        <dbReference type="SAM" id="MobiDB-lite"/>
    </source>
</evidence>
<sequence>MDVHAPASSEQLVNHLLLVGPGKGMVFTAPGGSSFNSSRSFNSSGSSWYTVHPPQPTILRSFPEDTRDRGSITPDVAFFCQPDGCSVDLPEQRIHHFMLTDTETNRRTYGTCLSFPHLFDPPRRGTEGETCPVGSPESVCIQEWGVLSLCVLSHYPFFTFLHKALLSLHHFVEHFFGEDLTWNALIHGGVCEASGEGHRTVVEIEKWVGQLLSMRAPQQGQSALEVELEVDPAVSVSIPPANRLPLLDLSVCRLFQRLGVCCVLEIFKLVLGEQKVFLYSEDVSFVSECVLVLLSLLYPLQYLFPCIPLLPTSMPTAENLLMVPTPFFIGVHKSFIDKLGDTRHSEAWMVNLDTKHLECPTCSDQQTVPEFPYSILQLQADIRKVLDHLEREDLLDWDREDTSIVSFATHTTTGEDRLIALRDEVDVMIRVAFVEFLFSPEILGCTETFMVIYRLFTRPVVAIKNTAFIHGYQKSSPATNTEFIQNLIRSQGIEYFFEWSLNPSNSAFNEIRRGIHAVDRLSDKQYHYVHKSGLTIHQICLYTLSDESLLYQEMLAYKASHASYYLVSSTDLPSEEDEDESDWEILAATQHTNSVELPMSSPSSYTSEEHAPSFSLGAYPTHQLLVTTTTPDYDAERLLRDTDVGVGFYPAALPQQLTEAEVHIPHPGEVISNSVRVHPDEVDTPKSSVSDPSPLTTVAVDTPPVAADTLPVPVETPSPIPMRRPGLSPDENRVFYPVRNTAVRVTSLVPDSLQLPPGPRRRIVISSASSLTSSCDGDESDGDESEVASDDSVDGVIPRSRALSHSATGPRKKRWTGSYEYLAPGGHMEGVPRAHSVSPTPFSCSSVDSYSEDDTVLVTRRRVDTYRNTQTHGSLFNLSPAPSMEVVEFSTPYGGPSPSSSSLGRSSSLRLPRERHTSPYPPSFTNSSQAPMATMSRTVPLSAITHTKVLEHQIQELVQKLLDGQGLPLIKPPALRRMAGYEKTRVMVLRQLETELGVRRPGDLKMATDSQILPVGVSKAVYRGLLDLLKYFLGYVEEELQKEPEASIFSVFLLLRIAFSIFLLPKGASSSKPRTPPGKRRPPAQDSSLSFLPHISTAITPATLAPGKTVAISNSPRRSPVLPRRDTANNGEHRSLQQDDRESTPQQSAAVGTPVRARVRRDEERGRREECGEESNSSGVADDAPTPKVSLDLTNASICYDTPSAAAPPLSGRVREFPSSRSTSNTPESRSHSRSGSREGNPPPPPPLHKPGSPLVAMHRRLRSEADLNTLLRGYNRDTQFLYKDITKALGPGGKAFMMERMFWNILFMSVVTVERSYLGWNENTADLYQRYNSLSEGHRQAFGADEDYLLSLILHNLLVYMLALGKTAAETTDIIHRLTARTRLATLEEKQLQKTLRIVEQNVSLSSYIISPSAGFSVRINEARAVK</sequence>
<feature type="compositionally biased region" description="Polar residues" evidence="1">
    <location>
        <begin position="685"/>
        <end position="696"/>
    </location>
</feature>
<dbReference type="Pfam" id="PF02141">
    <property type="entry name" value="DENN"/>
    <property type="match status" value="1"/>
</dbReference>
<reference evidence="3" key="1">
    <citation type="submission" date="2023-03" db="EMBL/GenBank/DDBJ databases">
        <authorList>
            <person name="Steffen K."/>
            <person name="Cardenas P."/>
        </authorList>
    </citation>
    <scope>NUCLEOTIDE SEQUENCE</scope>
</reference>
<feature type="region of interest" description="Disordered" evidence="1">
    <location>
        <begin position="680"/>
        <end position="732"/>
    </location>
</feature>
<feature type="region of interest" description="Disordered" evidence="1">
    <location>
        <begin position="887"/>
        <end position="930"/>
    </location>
</feature>
<evidence type="ECO:0000313" key="3">
    <source>
        <dbReference type="EMBL" id="CAI8019490.1"/>
    </source>
</evidence>
<keyword evidence="4" id="KW-1185">Reference proteome</keyword>
<dbReference type="Pfam" id="PF03456">
    <property type="entry name" value="uDENN"/>
    <property type="match status" value="1"/>
</dbReference>
<dbReference type="GO" id="GO:0042981">
    <property type="term" value="P:regulation of apoptotic process"/>
    <property type="evidence" value="ECO:0007669"/>
    <property type="project" value="TreeGrafter"/>
</dbReference>
<dbReference type="GO" id="GO:0016301">
    <property type="term" value="F:kinase activity"/>
    <property type="evidence" value="ECO:0007669"/>
    <property type="project" value="UniProtKB-KW"/>
</dbReference>
<comment type="caution">
    <text evidence="3">The sequence shown here is derived from an EMBL/GenBank/DDBJ whole genome shotgun (WGS) entry which is preliminary data.</text>
</comment>
<name>A0AA35RXB2_GEOBA</name>
<feature type="compositionally biased region" description="Acidic residues" evidence="1">
    <location>
        <begin position="776"/>
        <end position="793"/>
    </location>
</feature>
<dbReference type="Proteomes" id="UP001174909">
    <property type="component" value="Unassembled WGS sequence"/>
</dbReference>
<feature type="compositionally biased region" description="Low complexity" evidence="1">
    <location>
        <begin position="894"/>
        <end position="910"/>
    </location>
</feature>
<dbReference type="InterPro" id="IPR001194">
    <property type="entry name" value="cDENN_dom"/>
</dbReference>